<keyword evidence="1" id="KW-0808">Transferase</keyword>
<proteinExistence type="predicted"/>
<dbReference type="InterPro" id="IPR008271">
    <property type="entry name" value="Ser/Thr_kinase_AS"/>
</dbReference>
<protein>
    <submittedName>
        <fullName evidence="7">Protein kinase family protein</fullName>
    </submittedName>
</protein>
<dbReference type="PROSITE" id="PS00107">
    <property type="entry name" value="PROTEIN_KINASE_ATP"/>
    <property type="match status" value="1"/>
</dbReference>
<evidence type="ECO:0000256" key="5">
    <source>
        <dbReference type="PROSITE-ProRule" id="PRU10141"/>
    </source>
</evidence>
<dbReference type="GO" id="GO:0005524">
    <property type="term" value="F:ATP binding"/>
    <property type="evidence" value="ECO:0007669"/>
    <property type="project" value="UniProtKB-UniRule"/>
</dbReference>
<dbReference type="CDD" id="cd00293">
    <property type="entry name" value="USP-like"/>
    <property type="match status" value="1"/>
</dbReference>
<dbReference type="InterPro" id="IPR046958">
    <property type="entry name" value="RBK1/2/STUNTED"/>
</dbReference>
<dbReference type="InterPro" id="IPR011009">
    <property type="entry name" value="Kinase-like_dom_sf"/>
</dbReference>
<evidence type="ECO:0000256" key="4">
    <source>
        <dbReference type="ARBA" id="ARBA00022840"/>
    </source>
</evidence>
<dbReference type="AlphaFoldDB" id="A0AAD7PAV3"/>
<gene>
    <name evidence="7" type="ORF">O6P43_028615</name>
</gene>
<dbReference type="Pfam" id="PF00069">
    <property type="entry name" value="Pkinase"/>
    <property type="match status" value="1"/>
</dbReference>
<dbReference type="FunFam" id="1.10.510.10:FF:000284">
    <property type="entry name" value="Putative receptor-like serine/threonine-protein kinase"/>
    <property type="match status" value="1"/>
</dbReference>
<dbReference type="PROSITE" id="PS50011">
    <property type="entry name" value="PROTEIN_KINASE_DOM"/>
    <property type="match status" value="1"/>
</dbReference>
<comment type="caution">
    <text evidence="7">The sequence shown here is derived from an EMBL/GenBank/DDBJ whole genome shotgun (WGS) entry which is preliminary data.</text>
</comment>
<accession>A0AAD7PAV3</accession>
<dbReference type="InterPro" id="IPR000719">
    <property type="entry name" value="Prot_kinase_dom"/>
</dbReference>
<sequence>MKLIGERRFSVNDSSHDGGGRTVLVGMKLDPQSRQLLTWALVKIAKPGDSVVAVHVLETITGSVGTASLLSFLKTLDSILAVYEGFCCLKQVDLKLKVCRGPSVRKLLIGEAIAHGAEVVVVGTSNTHHRIRSSTSVANYCARKLPKYISVFAIDNSKVAFRREACKPCPDQVKSNKGHAFTSKSFRGSMEDEPMNCETCAPALVQKKNSGIQLRHDQESNHGPNCSRKSFSSNMKKKLKNLKSFALALPETSAAQHRHELPDDGERENLFPPVPISKHESVSKSMIVVQNSPLSTPGCSQKSFSALVKKNLKKLLLEYSGTYLRDNCKRKNSLALVPIQEPEDVSHYSGVTPELPQSNPGCSLHCQVFLPSRHVEKSFVEKVSALHWVLRQPSRHSSAIVYPDELQFNAAQDDVSSLDGENGVIVPFTGFPVDMLGLQNKYSSTCRFYSYQELMSATANFIPENLVGQGGSSYVYKGCLPDGKELAVKILKSSENVLKDFFQEIEIITTLHHKNIISLSGFCFEDNNLVLVYGFLSRGSLEENLHGNKEDGNVFSLRERYKVALGVAEALEYLHNGCAHPVIHRDIKSSNILLSDDFEPQLSDFGLASWASCSSNIPCADVAGTFGYMDPEYFMHGRVTEKSDVYAFGVVLLELLSSKRPINDYPKREESLVKWATPILKCGDLSQLLDSSISRYYDQSQIERMALAANLCIRRDPRFRPQINIILKLLHGDEEVTRWAKQETSALEKDDALDEEPAQTSILSHLNLALLDLEDDSLSMSSIERRSISLEDYLQGKWSHLPSIH</sequence>
<keyword evidence="8" id="KW-1185">Reference proteome</keyword>
<dbReference type="KEGG" id="qsa:O6P43_028615"/>
<dbReference type="GO" id="GO:0004672">
    <property type="term" value="F:protein kinase activity"/>
    <property type="evidence" value="ECO:0007669"/>
    <property type="project" value="InterPro"/>
</dbReference>
<dbReference type="SUPFAM" id="SSF56112">
    <property type="entry name" value="Protein kinase-like (PK-like)"/>
    <property type="match status" value="1"/>
</dbReference>
<dbReference type="Pfam" id="PF00582">
    <property type="entry name" value="Usp"/>
    <property type="match status" value="1"/>
</dbReference>
<evidence type="ECO:0000256" key="3">
    <source>
        <dbReference type="ARBA" id="ARBA00022777"/>
    </source>
</evidence>
<dbReference type="InterPro" id="IPR014729">
    <property type="entry name" value="Rossmann-like_a/b/a_fold"/>
</dbReference>
<keyword evidence="2 5" id="KW-0547">Nucleotide-binding</keyword>
<dbReference type="PANTHER" id="PTHR47987:SF5">
    <property type="entry name" value="PROTEIN KINASE DOMAIN-CONTAINING PROTEIN"/>
    <property type="match status" value="1"/>
</dbReference>
<dbReference type="SMART" id="SM00220">
    <property type="entry name" value="S_TKc"/>
    <property type="match status" value="1"/>
</dbReference>
<dbReference type="PANTHER" id="PTHR47987">
    <property type="entry name" value="OS08G0249100 PROTEIN"/>
    <property type="match status" value="1"/>
</dbReference>
<evidence type="ECO:0000259" key="6">
    <source>
        <dbReference type="PROSITE" id="PS50011"/>
    </source>
</evidence>
<dbReference type="Proteomes" id="UP001163823">
    <property type="component" value="Chromosome 12"/>
</dbReference>
<dbReference type="SUPFAM" id="SSF52402">
    <property type="entry name" value="Adenine nucleotide alpha hydrolases-like"/>
    <property type="match status" value="1"/>
</dbReference>
<feature type="domain" description="Protein kinase" evidence="6">
    <location>
        <begin position="461"/>
        <end position="719"/>
    </location>
</feature>
<dbReference type="Gene3D" id="3.40.50.620">
    <property type="entry name" value="HUPs"/>
    <property type="match status" value="1"/>
</dbReference>
<keyword evidence="3 7" id="KW-0418">Kinase</keyword>
<evidence type="ECO:0000313" key="8">
    <source>
        <dbReference type="Proteomes" id="UP001163823"/>
    </source>
</evidence>
<dbReference type="PROSITE" id="PS00108">
    <property type="entry name" value="PROTEIN_KINASE_ST"/>
    <property type="match status" value="1"/>
</dbReference>
<dbReference type="EMBL" id="JARAOO010000012">
    <property type="protein sequence ID" value="KAJ7948090.1"/>
    <property type="molecule type" value="Genomic_DNA"/>
</dbReference>
<dbReference type="InterPro" id="IPR017441">
    <property type="entry name" value="Protein_kinase_ATP_BS"/>
</dbReference>
<dbReference type="InterPro" id="IPR006016">
    <property type="entry name" value="UspA"/>
</dbReference>
<dbReference type="Gene3D" id="1.10.510.10">
    <property type="entry name" value="Transferase(Phosphotransferase) domain 1"/>
    <property type="match status" value="1"/>
</dbReference>
<organism evidence="7 8">
    <name type="scientific">Quillaja saponaria</name>
    <name type="common">Soap bark tree</name>
    <dbReference type="NCBI Taxonomy" id="32244"/>
    <lineage>
        <taxon>Eukaryota</taxon>
        <taxon>Viridiplantae</taxon>
        <taxon>Streptophyta</taxon>
        <taxon>Embryophyta</taxon>
        <taxon>Tracheophyta</taxon>
        <taxon>Spermatophyta</taxon>
        <taxon>Magnoliopsida</taxon>
        <taxon>eudicotyledons</taxon>
        <taxon>Gunneridae</taxon>
        <taxon>Pentapetalae</taxon>
        <taxon>rosids</taxon>
        <taxon>fabids</taxon>
        <taxon>Fabales</taxon>
        <taxon>Quillajaceae</taxon>
        <taxon>Quillaja</taxon>
    </lineage>
</organism>
<dbReference type="Gene3D" id="3.30.200.20">
    <property type="entry name" value="Phosphorylase Kinase, domain 1"/>
    <property type="match status" value="1"/>
</dbReference>
<feature type="binding site" evidence="5">
    <location>
        <position position="489"/>
    </location>
    <ligand>
        <name>ATP</name>
        <dbReference type="ChEBI" id="CHEBI:30616"/>
    </ligand>
</feature>
<dbReference type="FunFam" id="3.40.50.620:FF:000177">
    <property type="entry name" value="probable receptor-like serine/threonine-protein kinase At5g57670"/>
    <property type="match status" value="1"/>
</dbReference>
<dbReference type="FunFam" id="3.30.200.20:FF:000268">
    <property type="entry name" value="probable receptor-like serine/threonine-protein kinase At5g57670"/>
    <property type="match status" value="1"/>
</dbReference>
<evidence type="ECO:0000256" key="2">
    <source>
        <dbReference type="ARBA" id="ARBA00022741"/>
    </source>
</evidence>
<keyword evidence="4 5" id="KW-0067">ATP-binding</keyword>
<evidence type="ECO:0000313" key="7">
    <source>
        <dbReference type="EMBL" id="KAJ7948090.1"/>
    </source>
</evidence>
<evidence type="ECO:0000256" key="1">
    <source>
        <dbReference type="ARBA" id="ARBA00022679"/>
    </source>
</evidence>
<name>A0AAD7PAV3_QUISA</name>
<reference evidence="7" key="1">
    <citation type="journal article" date="2023" name="Science">
        <title>Elucidation of the pathway for biosynthesis of saponin adjuvants from the soapbark tree.</title>
        <authorList>
            <person name="Reed J."/>
            <person name="Orme A."/>
            <person name="El-Demerdash A."/>
            <person name="Owen C."/>
            <person name="Martin L.B.B."/>
            <person name="Misra R.C."/>
            <person name="Kikuchi S."/>
            <person name="Rejzek M."/>
            <person name="Martin A.C."/>
            <person name="Harkess A."/>
            <person name="Leebens-Mack J."/>
            <person name="Louveau T."/>
            <person name="Stephenson M.J."/>
            <person name="Osbourn A."/>
        </authorList>
    </citation>
    <scope>NUCLEOTIDE SEQUENCE</scope>
    <source>
        <strain evidence="7">S10</strain>
    </source>
</reference>